<evidence type="ECO:0000313" key="4">
    <source>
        <dbReference type="Proteomes" id="UP000276603"/>
    </source>
</evidence>
<dbReference type="Gene3D" id="2.160.20.120">
    <property type="match status" value="1"/>
</dbReference>
<keyword evidence="1" id="KW-0732">Signal</keyword>
<gene>
    <name evidence="3" type="ORF">D7Z94_21145</name>
</gene>
<feature type="signal peptide" evidence="1">
    <location>
        <begin position="1"/>
        <end position="19"/>
    </location>
</feature>
<sequence length="225" mass="24118">MKIKMILPALILSSAFGFAQNTTIDLANFDELKVYDQLSVKLVKSDKNQAVISGDDQDEVAIVNNDGLLKVRMEVDNALDGKTTDITLYYTDNLSLIDANENSKITSEDIINTKYLTVRAQEGGEITLKLDSRNLDSKAVTGGKIMVDGSATNQEITVRTGGHFAGKGLKTETTDVTILAGGTAFISASDYVDASVTAGGTVEIFGNPEKILEDKTFGGSIIVRK</sequence>
<evidence type="ECO:0000313" key="3">
    <source>
        <dbReference type="EMBL" id="RKN78703.1"/>
    </source>
</evidence>
<dbReference type="AlphaFoldDB" id="A0A3B0BYM6"/>
<reference evidence="3 4" key="1">
    <citation type="submission" date="2018-10" db="EMBL/GenBank/DDBJ databases">
        <title>Ulvibacterium marinum gen. nov., sp. nov., a novel marine bacterium of the family Flavobacteriaceae, isolated from a culture of the green alga Ulva prolifera.</title>
        <authorList>
            <person name="Zhang Z."/>
        </authorList>
    </citation>
    <scope>NUCLEOTIDE SEQUENCE [LARGE SCALE GENOMIC DNA]</scope>
    <source>
        <strain evidence="3 4">CCMM003</strain>
    </source>
</reference>
<feature type="chain" id="PRO_5017347551" evidence="1">
    <location>
        <begin position="20"/>
        <end position="225"/>
    </location>
</feature>
<dbReference type="RefSeq" id="WP_120713611.1">
    <property type="nucleotide sequence ID" value="NZ_RBCJ01000004.1"/>
</dbReference>
<dbReference type="Proteomes" id="UP000276603">
    <property type="component" value="Unassembled WGS sequence"/>
</dbReference>
<protein>
    <submittedName>
        <fullName evidence="3">DUF2807 domain-containing protein</fullName>
    </submittedName>
</protein>
<organism evidence="3 4">
    <name type="scientific">Ulvibacterium marinum</name>
    <dbReference type="NCBI Taxonomy" id="2419782"/>
    <lineage>
        <taxon>Bacteria</taxon>
        <taxon>Pseudomonadati</taxon>
        <taxon>Bacteroidota</taxon>
        <taxon>Flavobacteriia</taxon>
        <taxon>Flavobacteriales</taxon>
        <taxon>Flavobacteriaceae</taxon>
        <taxon>Ulvibacterium</taxon>
    </lineage>
</organism>
<comment type="caution">
    <text evidence="3">The sequence shown here is derived from an EMBL/GenBank/DDBJ whole genome shotgun (WGS) entry which is preliminary data.</text>
</comment>
<dbReference type="OrthoDB" id="704821at2"/>
<name>A0A3B0BYM6_9FLAO</name>
<dbReference type="InterPro" id="IPR021255">
    <property type="entry name" value="DUF2807"/>
</dbReference>
<accession>A0A3B0BYM6</accession>
<keyword evidence="4" id="KW-1185">Reference proteome</keyword>
<proteinExistence type="predicted"/>
<dbReference type="Pfam" id="PF10988">
    <property type="entry name" value="DUF2807"/>
    <property type="match status" value="1"/>
</dbReference>
<feature type="domain" description="Putative auto-transporter adhesin head GIN" evidence="2">
    <location>
        <begin position="28"/>
        <end position="208"/>
    </location>
</feature>
<evidence type="ECO:0000259" key="2">
    <source>
        <dbReference type="Pfam" id="PF10988"/>
    </source>
</evidence>
<dbReference type="EMBL" id="RBCJ01000004">
    <property type="protein sequence ID" value="RKN78703.1"/>
    <property type="molecule type" value="Genomic_DNA"/>
</dbReference>
<evidence type="ECO:0000256" key="1">
    <source>
        <dbReference type="SAM" id="SignalP"/>
    </source>
</evidence>